<feature type="domain" description="ZP" evidence="3">
    <location>
        <begin position="1"/>
        <end position="122"/>
    </location>
</feature>
<accession>A0AAV1G3T3</accession>
<dbReference type="InterPro" id="IPR001507">
    <property type="entry name" value="ZP_dom"/>
</dbReference>
<dbReference type="PANTHER" id="PTHR14002:SF50">
    <property type="entry name" value="ALPHA-TECTORIN-LIKE-RELATED"/>
    <property type="match status" value="1"/>
</dbReference>
<evidence type="ECO:0000313" key="4">
    <source>
        <dbReference type="EMBL" id="CAJ1067845.1"/>
    </source>
</evidence>
<evidence type="ECO:0000256" key="2">
    <source>
        <dbReference type="ARBA" id="ARBA00023157"/>
    </source>
</evidence>
<evidence type="ECO:0000259" key="3">
    <source>
        <dbReference type="PROSITE" id="PS51034"/>
    </source>
</evidence>
<dbReference type="Pfam" id="PF00100">
    <property type="entry name" value="Zona_pellucida"/>
    <property type="match status" value="1"/>
</dbReference>
<dbReference type="InterPro" id="IPR042235">
    <property type="entry name" value="ZP-C_dom"/>
</dbReference>
<evidence type="ECO:0000256" key="1">
    <source>
        <dbReference type="ARBA" id="ARBA00022729"/>
    </source>
</evidence>
<dbReference type="Proteomes" id="UP001178508">
    <property type="component" value="Chromosome 11"/>
</dbReference>
<dbReference type="PANTHER" id="PTHR14002">
    <property type="entry name" value="ENDOGLIN/TGF-BETA RECEPTOR TYPE III"/>
    <property type="match status" value="1"/>
</dbReference>
<protein>
    <submittedName>
        <fullName evidence="4">Uromodulin-like</fullName>
    </submittedName>
</protein>
<keyword evidence="1" id="KW-0732">Signal</keyword>
<name>A0AAV1G3T3_XYRNO</name>
<evidence type="ECO:0000313" key="5">
    <source>
        <dbReference type="Proteomes" id="UP001178508"/>
    </source>
</evidence>
<dbReference type="PROSITE" id="PS51034">
    <property type="entry name" value="ZP_2"/>
    <property type="match status" value="1"/>
</dbReference>
<sequence length="193" mass="21959">MKAYTDPGLSVSATSVNMNQRVWVELKTTGLDEKLVAMVIDSCWATKDAKPDSSPKYYLISKSSCAKDNTVVMDGNGKGTSNSFSFTTFQFSKSVGDVYLHCQVKLCGLKKDKTCVPVFSTLTRTDRQAHHQHTDSRPWLSLGPRWKLVLMNVSCRVFESIYGRTSALHESRTWWYWMIGNWFQLEKKQLLAL</sequence>
<dbReference type="EMBL" id="OY660874">
    <property type="protein sequence ID" value="CAJ1067845.1"/>
    <property type="molecule type" value="Genomic_DNA"/>
</dbReference>
<dbReference type="AlphaFoldDB" id="A0AAV1G3T3"/>
<dbReference type="InterPro" id="IPR055355">
    <property type="entry name" value="ZP-C"/>
</dbReference>
<organism evidence="4 5">
    <name type="scientific">Xyrichtys novacula</name>
    <name type="common">Pearly razorfish</name>
    <name type="synonym">Hemipteronotus novacula</name>
    <dbReference type="NCBI Taxonomy" id="13765"/>
    <lineage>
        <taxon>Eukaryota</taxon>
        <taxon>Metazoa</taxon>
        <taxon>Chordata</taxon>
        <taxon>Craniata</taxon>
        <taxon>Vertebrata</taxon>
        <taxon>Euteleostomi</taxon>
        <taxon>Actinopterygii</taxon>
        <taxon>Neopterygii</taxon>
        <taxon>Teleostei</taxon>
        <taxon>Neoteleostei</taxon>
        <taxon>Acanthomorphata</taxon>
        <taxon>Eupercaria</taxon>
        <taxon>Labriformes</taxon>
        <taxon>Labridae</taxon>
        <taxon>Xyrichtys</taxon>
    </lineage>
</organism>
<gene>
    <name evidence="4" type="ORF">XNOV1_A031454</name>
</gene>
<proteinExistence type="predicted"/>
<dbReference type="Gene3D" id="2.60.40.4100">
    <property type="entry name" value="Zona pellucida, ZP-C domain"/>
    <property type="match status" value="1"/>
</dbReference>
<reference evidence="4" key="1">
    <citation type="submission" date="2023-08" db="EMBL/GenBank/DDBJ databases">
        <authorList>
            <person name="Alioto T."/>
            <person name="Alioto T."/>
            <person name="Gomez Garrido J."/>
        </authorList>
    </citation>
    <scope>NUCLEOTIDE SEQUENCE</scope>
</reference>
<keyword evidence="2" id="KW-1015">Disulfide bond</keyword>
<keyword evidence="5" id="KW-1185">Reference proteome</keyword>